<gene>
    <name evidence="1" type="ORF">GCM10007964_07160</name>
</gene>
<name>A0A917VE41_9ACTN</name>
<comment type="caution">
    <text evidence="1">The sequence shown here is derived from an EMBL/GenBank/DDBJ whole genome shotgun (WGS) entry which is preliminary data.</text>
</comment>
<evidence type="ECO:0000313" key="2">
    <source>
        <dbReference type="Proteomes" id="UP000645217"/>
    </source>
</evidence>
<dbReference type="EMBL" id="BMNT01000003">
    <property type="protein sequence ID" value="GGK66690.1"/>
    <property type="molecule type" value="Genomic_DNA"/>
</dbReference>
<evidence type="ECO:0000313" key="1">
    <source>
        <dbReference type="EMBL" id="GGK66690.1"/>
    </source>
</evidence>
<keyword evidence="2" id="KW-1185">Reference proteome</keyword>
<dbReference type="AlphaFoldDB" id="A0A917VE41"/>
<reference evidence="1" key="1">
    <citation type="journal article" date="2014" name="Int. J. Syst. Evol. Microbiol.">
        <title>Complete genome sequence of Corynebacterium casei LMG S-19264T (=DSM 44701T), isolated from a smear-ripened cheese.</title>
        <authorList>
            <consortium name="US DOE Joint Genome Institute (JGI-PGF)"/>
            <person name="Walter F."/>
            <person name="Albersmeier A."/>
            <person name="Kalinowski J."/>
            <person name="Ruckert C."/>
        </authorList>
    </citation>
    <scope>NUCLEOTIDE SEQUENCE</scope>
    <source>
        <strain evidence="1">JCM 13064</strain>
    </source>
</reference>
<protein>
    <submittedName>
        <fullName evidence="1">Uncharacterized protein</fullName>
    </submittedName>
</protein>
<proteinExistence type="predicted"/>
<dbReference type="RefSeq" id="WP_189161472.1">
    <property type="nucleotide sequence ID" value="NZ_BMNT01000003.1"/>
</dbReference>
<organism evidence="1 2">
    <name type="scientific">Sphaerisporangium melleum</name>
    <dbReference type="NCBI Taxonomy" id="321316"/>
    <lineage>
        <taxon>Bacteria</taxon>
        <taxon>Bacillati</taxon>
        <taxon>Actinomycetota</taxon>
        <taxon>Actinomycetes</taxon>
        <taxon>Streptosporangiales</taxon>
        <taxon>Streptosporangiaceae</taxon>
        <taxon>Sphaerisporangium</taxon>
    </lineage>
</organism>
<dbReference type="Proteomes" id="UP000645217">
    <property type="component" value="Unassembled WGS sequence"/>
</dbReference>
<reference evidence="1" key="2">
    <citation type="submission" date="2020-09" db="EMBL/GenBank/DDBJ databases">
        <authorList>
            <person name="Sun Q."/>
            <person name="Ohkuma M."/>
        </authorList>
    </citation>
    <scope>NUCLEOTIDE SEQUENCE</scope>
    <source>
        <strain evidence="1">JCM 13064</strain>
    </source>
</reference>
<accession>A0A917VE41</accession>
<sequence>MPTQLSSDDVLRPCGKVCFGCHESSEGEPAAPTPLKHGSWRFFVLMIAYEVENDRTHGLSLVRRQLVDQTVQIFVLVRQAHDPEFTQRS</sequence>